<sequence length="156" mass="16536">MDDGGPSSAQPRLGRPVAPIFLSAGQRGLVTRPFSGWPVRSLPLQDPPSLSLTHSWDTEFSPGNHGGFYQALDPQPFPWHYLGNQGGVWGLGCPGALSPPGPLLGRCRGCVSRRLLDGDHGLLDLPVQPCGHHQQPGAVHLPGVWTGSEGGPELYP</sequence>
<accession>Q9H5I2</accession>
<name>Q9H5I2_HUMAN</name>
<proteinExistence type="evidence at transcript level"/>
<reference evidence="1" key="1">
    <citation type="submission" date="2000-08" db="EMBL/GenBank/DDBJ databases">
        <title>NEDO human cDNA sequencing project.</title>
        <authorList>
            <person name="Kawabata A."/>
            <person name="Hikiji T."/>
            <person name="Kobatake N."/>
            <person name="Inagaki H."/>
            <person name="Ikema Y."/>
            <person name="Okamoto S."/>
            <person name="Okitani R."/>
            <person name="Ota T."/>
            <person name="Suzuki Y."/>
            <person name="Obayashi M."/>
            <person name="Nishi T."/>
            <person name="Shibahara T."/>
            <person name="Tanaka T."/>
            <person name="Nakamura Y."/>
            <person name="Isogai T."/>
            <person name="Sugano S."/>
        </authorList>
    </citation>
    <scope>NUCLEOTIDE SEQUENCE</scope>
</reference>
<dbReference type="EMBL" id="AK027065">
    <property type="protein sequence ID" value="BAB15644.1"/>
    <property type="molecule type" value="mRNA"/>
</dbReference>
<evidence type="ECO:0000313" key="1">
    <source>
        <dbReference type="EMBL" id="BAB15644.1"/>
    </source>
</evidence>
<protein>
    <submittedName>
        <fullName evidence="1">cDNA: FLJ23412 fis, clone HEP20516</fullName>
    </submittedName>
</protein>
<organism evidence="1">
    <name type="scientific">Homo sapiens</name>
    <name type="common">Human</name>
    <dbReference type="NCBI Taxonomy" id="9606"/>
    <lineage>
        <taxon>Eukaryota</taxon>
        <taxon>Metazoa</taxon>
        <taxon>Chordata</taxon>
        <taxon>Craniata</taxon>
        <taxon>Vertebrata</taxon>
        <taxon>Euteleostomi</taxon>
        <taxon>Mammalia</taxon>
        <taxon>Eutheria</taxon>
        <taxon>Euarchontoglires</taxon>
        <taxon>Primates</taxon>
        <taxon>Haplorrhini</taxon>
        <taxon>Catarrhini</taxon>
        <taxon>Hominidae</taxon>
        <taxon>Homo</taxon>
    </lineage>
</organism>
<dbReference type="AlphaFoldDB" id="Q9H5I2"/>